<evidence type="ECO:0000256" key="1">
    <source>
        <dbReference type="SAM" id="MobiDB-lite"/>
    </source>
</evidence>
<name>A0ABR0BJR5_PURLI</name>
<feature type="region of interest" description="Disordered" evidence="1">
    <location>
        <begin position="415"/>
        <end position="436"/>
    </location>
</feature>
<evidence type="ECO:0000313" key="3">
    <source>
        <dbReference type="Proteomes" id="UP001287286"/>
    </source>
</evidence>
<feature type="region of interest" description="Disordered" evidence="1">
    <location>
        <begin position="569"/>
        <end position="596"/>
    </location>
</feature>
<evidence type="ECO:0000313" key="2">
    <source>
        <dbReference type="EMBL" id="KAK4081973.1"/>
    </source>
</evidence>
<comment type="caution">
    <text evidence="2">The sequence shown here is derived from an EMBL/GenBank/DDBJ whole genome shotgun (WGS) entry which is preliminary data.</text>
</comment>
<keyword evidence="3" id="KW-1185">Reference proteome</keyword>
<feature type="region of interest" description="Disordered" evidence="1">
    <location>
        <begin position="465"/>
        <end position="501"/>
    </location>
</feature>
<feature type="compositionally biased region" description="Basic residues" evidence="1">
    <location>
        <begin position="484"/>
        <end position="496"/>
    </location>
</feature>
<feature type="region of interest" description="Disordered" evidence="1">
    <location>
        <begin position="388"/>
        <end position="407"/>
    </location>
</feature>
<reference evidence="2 3" key="1">
    <citation type="journal article" date="2024" name="Microbiol. Resour. Announc.">
        <title>Genome annotations for the ascomycete fungi Trichoderma harzianum, Trichoderma aggressivum, and Purpureocillium lilacinum.</title>
        <authorList>
            <person name="Beijen E.P.W."/>
            <person name="Ohm R.A."/>
        </authorList>
    </citation>
    <scope>NUCLEOTIDE SEQUENCE [LARGE SCALE GENOMIC DNA]</scope>
    <source>
        <strain evidence="2 3">CBS 150709</strain>
    </source>
</reference>
<feature type="region of interest" description="Disordered" evidence="1">
    <location>
        <begin position="141"/>
        <end position="163"/>
    </location>
</feature>
<feature type="compositionally biased region" description="Low complexity" evidence="1">
    <location>
        <begin position="579"/>
        <end position="590"/>
    </location>
</feature>
<dbReference type="Proteomes" id="UP001287286">
    <property type="component" value="Unassembled WGS sequence"/>
</dbReference>
<sequence length="952" mass="103276">MYEVPTVLPCHRVWYLVLAGRSSAVQSARVLACAGSWALWSRGRYPMYLVRSGRAAAGHSENGVSGQGTHHHAWNAGRYLALPRSTRSARPSNPRAVCRASALGVAWTPSSVKGRSAGAVATLAGPASDLQISFLLQPRSSSLSRRQQKGGGKFCSRDNRQSLPLRRTREARLGALPAVRLRARPPVSPSILMAPPARRTVLQASKEILSPAKAPFDDACSWPLPQIRCHPKLNVVRHSPCTTLPSPLITAPNGSSTITDYGRAVACHILHSLFFLPLLFASHIPSHVQLDPVAAEAVNCSEAVSDVVASPGPRLPSTKQPLRARLPLDEGTTLQKFCTSPATFSAGTHRVCAAVGNARRPQTRQSLTKRRQTTLGALQLQPRLATQPPLVPTVPLSAPRPSGVDSTKSCVRAASRFGKSRSASVPPRDGRPGLTRPFRWKQESLSFAQRDPFISLGRSTRVLPHRPAGFSADRKPLTATNGLRPHHPKRGTRRAHQPAQTLCSARSGANFKVSGLIPREPQSCSGRNGLPFPIMLLGRRAACRPGATTRRRASRASLFWAAVSFKAAQPGHPASKQGSNPQSAPQPSNPDVHLAPACRPLGIAPRRLALERGWRAGNRPGGVGQVAKHQPRHSARSPCMFVMQLPHPVMVPAANDNHQFKRIVLTLCICQLRHARLAPPPVSVPRASYIPSRQSGDIASCAISPNAPPFFKTEANSVVQDSLRQSFAQPLRYPLPASLGHYSQASSRLILSPAAENEHFGELAESQKTDRDPCWGKADATRQRLLTRIATGPRAVRDLQASMTAAMATHRQVRGHFKDEPVSDPVSCAIFSASETSSRSLWPSGVVAKAKLISAHLNQCTTTTTTLGQSPMSGLPCPARVQRRRAWAALSLARNARLPQFALCRRGFEVGWAQHSATQRITARSQLACRNLDRVKTEWWWVWQGDSCFTND</sequence>
<gene>
    <name evidence="2" type="ORF">Purlil1_11382</name>
</gene>
<protein>
    <submittedName>
        <fullName evidence="2">Uncharacterized protein</fullName>
    </submittedName>
</protein>
<proteinExistence type="predicted"/>
<dbReference type="EMBL" id="JAWRVI010000068">
    <property type="protein sequence ID" value="KAK4081973.1"/>
    <property type="molecule type" value="Genomic_DNA"/>
</dbReference>
<accession>A0ABR0BJR5</accession>
<organism evidence="2 3">
    <name type="scientific">Purpureocillium lilacinum</name>
    <name type="common">Paecilomyces lilacinus</name>
    <dbReference type="NCBI Taxonomy" id="33203"/>
    <lineage>
        <taxon>Eukaryota</taxon>
        <taxon>Fungi</taxon>
        <taxon>Dikarya</taxon>
        <taxon>Ascomycota</taxon>
        <taxon>Pezizomycotina</taxon>
        <taxon>Sordariomycetes</taxon>
        <taxon>Hypocreomycetidae</taxon>
        <taxon>Hypocreales</taxon>
        <taxon>Ophiocordycipitaceae</taxon>
        <taxon>Purpureocillium</taxon>
    </lineage>
</organism>